<sequence>MKIISSQRYIDEEIVEQKIEEIKNDEFITLPIIDAEMQDLNGNNLFILIDGHHRKEAAEALGLEVRYEEVKNEHYCTGEDLLDECWGGDDWYYVENGHLVW</sequence>
<dbReference type="STRING" id="39482.ERS852491_00720"/>
<dbReference type="EMBL" id="CYZU01000004">
    <property type="protein sequence ID" value="CUN87471.1"/>
    <property type="molecule type" value="Genomic_DNA"/>
</dbReference>
<evidence type="ECO:0000313" key="1">
    <source>
        <dbReference type="EMBL" id="CUN87471.1"/>
    </source>
</evidence>
<accession>A0A174AFK5</accession>
<evidence type="ECO:0008006" key="3">
    <source>
        <dbReference type="Google" id="ProtNLM"/>
    </source>
</evidence>
<dbReference type="InterPro" id="IPR036086">
    <property type="entry name" value="ParB/Sulfiredoxin_sf"/>
</dbReference>
<reference evidence="1 2" key="1">
    <citation type="submission" date="2015-09" db="EMBL/GenBank/DDBJ databases">
        <authorList>
            <consortium name="Pathogen Informatics"/>
        </authorList>
    </citation>
    <scope>NUCLEOTIDE SEQUENCE [LARGE SCALE GENOMIC DNA]</scope>
    <source>
        <strain evidence="1 2">2789STDY5834876</strain>
    </source>
</reference>
<dbReference type="OrthoDB" id="1799291at2"/>
<name>A0A174AFK5_9FIRM</name>
<gene>
    <name evidence="1" type="ORF">ERS852491_00720</name>
</gene>
<dbReference type="AlphaFoldDB" id="A0A174AFK5"/>
<protein>
    <recommendedName>
        <fullName evidence="3">ParB/Sulfiredoxin domain-containing protein</fullName>
    </recommendedName>
</protein>
<dbReference type="Proteomes" id="UP000095544">
    <property type="component" value="Unassembled WGS sequence"/>
</dbReference>
<organism evidence="1 2">
    <name type="scientific">Faecalicatena contorta</name>
    <dbReference type="NCBI Taxonomy" id="39482"/>
    <lineage>
        <taxon>Bacteria</taxon>
        <taxon>Bacillati</taxon>
        <taxon>Bacillota</taxon>
        <taxon>Clostridia</taxon>
        <taxon>Lachnospirales</taxon>
        <taxon>Lachnospiraceae</taxon>
        <taxon>Faecalicatena</taxon>
    </lineage>
</organism>
<dbReference type="SUPFAM" id="SSF110849">
    <property type="entry name" value="ParB/Sulfiredoxin"/>
    <property type="match status" value="1"/>
</dbReference>
<dbReference type="RefSeq" id="WP_055151149.1">
    <property type="nucleotide sequence ID" value="NZ_CYZU01000004.1"/>
</dbReference>
<dbReference type="Gene3D" id="3.90.1530.10">
    <property type="entry name" value="Conserved hypothetical protein from pyrococcus furiosus pfu- 392566-001, ParB domain"/>
    <property type="match status" value="1"/>
</dbReference>
<proteinExistence type="predicted"/>
<evidence type="ECO:0000313" key="2">
    <source>
        <dbReference type="Proteomes" id="UP000095544"/>
    </source>
</evidence>